<comment type="function">
    <text evidence="2">Neddylation of cullins play an essential role in the regulation of SCF-type complexes activity.</text>
</comment>
<dbReference type="PROSITE" id="PS51229">
    <property type="entry name" value="DCUN1"/>
    <property type="match status" value="1"/>
</dbReference>
<accession>A0A6A6EB31</accession>
<dbReference type="InterPro" id="IPR014764">
    <property type="entry name" value="DCN-prot"/>
</dbReference>
<gene>
    <name evidence="4" type="ORF">K469DRAFT_702787</name>
</gene>
<organism evidence="4 5">
    <name type="scientific">Zopfia rhizophila CBS 207.26</name>
    <dbReference type="NCBI Taxonomy" id="1314779"/>
    <lineage>
        <taxon>Eukaryota</taxon>
        <taxon>Fungi</taxon>
        <taxon>Dikarya</taxon>
        <taxon>Ascomycota</taxon>
        <taxon>Pezizomycotina</taxon>
        <taxon>Dothideomycetes</taxon>
        <taxon>Dothideomycetes incertae sedis</taxon>
        <taxon>Zopfiaceae</taxon>
        <taxon>Zopfia</taxon>
    </lineage>
</organism>
<evidence type="ECO:0000313" key="5">
    <source>
        <dbReference type="Proteomes" id="UP000800200"/>
    </source>
</evidence>
<protein>
    <recommendedName>
        <fullName evidence="2">Defective in cullin neddylation protein</fullName>
    </recommendedName>
</protein>
<dbReference type="GO" id="GO:0031624">
    <property type="term" value="F:ubiquitin conjugating enzyme binding"/>
    <property type="evidence" value="ECO:0007669"/>
    <property type="project" value="TreeGrafter"/>
</dbReference>
<dbReference type="Pfam" id="PF03556">
    <property type="entry name" value="Cullin_binding"/>
    <property type="match status" value="1"/>
</dbReference>
<dbReference type="EMBL" id="ML994622">
    <property type="protein sequence ID" value="KAF2189061.1"/>
    <property type="molecule type" value="Genomic_DNA"/>
</dbReference>
<dbReference type="AlphaFoldDB" id="A0A6A6EB31"/>
<sequence length="272" mass="30393">MPPGYTSQQKAAISQFMSFTQADRNTAIRHLKSHNWNQEVAVNGYFSGGSGPAVSSGTKANLNKIFDKYRDDPGAPDTVGVTGSMSYLKDINVDIEDIGALAVFEIVQAPAMGEMTREGFVDGWSALNCDSLDKQKAHMRNLVKTLPSSKDNFSKVYKHTFQIAKTGNQKAVPLETATAYWELLFTSPTSAVKWSSSSTPWAQWWVEFLTSSWKKSVNKDMWVQTLKFAQMSLDDEALSFWNEESSWPSVIDEFVEWVKNKRGDGAVEAMEE</sequence>
<dbReference type="PANTHER" id="PTHR12281:SF31">
    <property type="entry name" value="DCN1-LIKE PROTEIN 3"/>
    <property type="match status" value="1"/>
</dbReference>
<evidence type="ECO:0000256" key="1">
    <source>
        <dbReference type="ARBA" id="ARBA00022786"/>
    </source>
</evidence>
<dbReference type="Gene3D" id="1.10.8.10">
    <property type="entry name" value="DNA helicase RuvA subunit, C-terminal domain"/>
    <property type="match status" value="1"/>
</dbReference>
<reference evidence="4" key="1">
    <citation type="journal article" date="2020" name="Stud. Mycol.">
        <title>101 Dothideomycetes genomes: a test case for predicting lifestyles and emergence of pathogens.</title>
        <authorList>
            <person name="Haridas S."/>
            <person name="Albert R."/>
            <person name="Binder M."/>
            <person name="Bloem J."/>
            <person name="Labutti K."/>
            <person name="Salamov A."/>
            <person name="Andreopoulos B."/>
            <person name="Baker S."/>
            <person name="Barry K."/>
            <person name="Bills G."/>
            <person name="Bluhm B."/>
            <person name="Cannon C."/>
            <person name="Castanera R."/>
            <person name="Culley D."/>
            <person name="Daum C."/>
            <person name="Ezra D."/>
            <person name="Gonzalez J."/>
            <person name="Henrissat B."/>
            <person name="Kuo A."/>
            <person name="Liang C."/>
            <person name="Lipzen A."/>
            <person name="Lutzoni F."/>
            <person name="Magnuson J."/>
            <person name="Mondo S."/>
            <person name="Nolan M."/>
            <person name="Ohm R."/>
            <person name="Pangilinan J."/>
            <person name="Park H.-J."/>
            <person name="Ramirez L."/>
            <person name="Alfaro M."/>
            <person name="Sun H."/>
            <person name="Tritt A."/>
            <person name="Yoshinaga Y."/>
            <person name="Zwiers L.-H."/>
            <person name="Turgeon B."/>
            <person name="Goodwin S."/>
            <person name="Spatafora J."/>
            <person name="Crous P."/>
            <person name="Grigoriev I."/>
        </authorList>
    </citation>
    <scope>NUCLEOTIDE SEQUENCE</scope>
    <source>
        <strain evidence="4">CBS 207.26</strain>
    </source>
</reference>
<evidence type="ECO:0000259" key="3">
    <source>
        <dbReference type="PROSITE" id="PS51229"/>
    </source>
</evidence>
<dbReference type="GO" id="GO:0045116">
    <property type="term" value="P:protein neddylation"/>
    <property type="evidence" value="ECO:0007669"/>
    <property type="project" value="TreeGrafter"/>
</dbReference>
<dbReference type="OrthoDB" id="27198at2759"/>
<name>A0A6A6EB31_9PEZI</name>
<dbReference type="InterPro" id="IPR005176">
    <property type="entry name" value="PONY_dom"/>
</dbReference>
<feature type="domain" description="DCUN1" evidence="3">
    <location>
        <begin position="57"/>
        <end position="259"/>
    </location>
</feature>
<dbReference type="PANTHER" id="PTHR12281">
    <property type="entry name" value="RP42 RELATED"/>
    <property type="match status" value="1"/>
</dbReference>
<dbReference type="Gene3D" id="1.10.238.10">
    <property type="entry name" value="EF-hand"/>
    <property type="match status" value="1"/>
</dbReference>
<evidence type="ECO:0000256" key="2">
    <source>
        <dbReference type="RuleBase" id="RU410713"/>
    </source>
</evidence>
<dbReference type="InterPro" id="IPR042460">
    <property type="entry name" value="DCN1-like_PONY"/>
</dbReference>
<proteinExistence type="predicted"/>
<keyword evidence="1" id="KW-0833">Ubl conjugation pathway</keyword>
<dbReference type="Gene3D" id="1.10.238.200">
    <property type="entry name" value="Cullin, PONY binding domain"/>
    <property type="match status" value="1"/>
</dbReference>
<dbReference type="Proteomes" id="UP000800200">
    <property type="component" value="Unassembled WGS sequence"/>
</dbReference>
<dbReference type="SUPFAM" id="SSF46934">
    <property type="entry name" value="UBA-like"/>
    <property type="match status" value="1"/>
</dbReference>
<evidence type="ECO:0000313" key="4">
    <source>
        <dbReference type="EMBL" id="KAF2189061.1"/>
    </source>
</evidence>
<dbReference type="GO" id="GO:0000151">
    <property type="term" value="C:ubiquitin ligase complex"/>
    <property type="evidence" value="ECO:0007669"/>
    <property type="project" value="TreeGrafter"/>
</dbReference>
<dbReference type="InterPro" id="IPR009060">
    <property type="entry name" value="UBA-like_sf"/>
</dbReference>
<dbReference type="GO" id="GO:0032182">
    <property type="term" value="F:ubiquitin-like protein binding"/>
    <property type="evidence" value="ECO:0007669"/>
    <property type="project" value="TreeGrafter"/>
</dbReference>
<dbReference type="GO" id="GO:0097602">
    <property type="term" value="F:cullin family protein binding"/>
    <property type="evidence" value="ECO:0007669"/>
    <property type="project" value="TreeGrafter"/>
</dbReference>
<keyword evidence="5" id="KW-1185">Reference proteome</keyword>
<dbReference type="Pfam" id="PF14555">
    <property type="entry name" value="UBA_4"/>
    <property type="match status" value="1"/>
</dbReference>